<dbReference type="GO" id="GO:0030992">
    <property type="term" value="C:intraciliary transport particle B"/>
    <property type="evidence" value="ECO:0007669"/>
    <property type="project" value="TreeGrafter"/>
</dbReference>
<dbReference type="GO" id="GO:0042073">
    <property type="term" value="P:intraciliary transport"/>
    <property type="evidence" value="ECO:0007669"/>
    <property type="project" value="TreeGrafter"/>
</dbReference>
<dbReference type="PANTHER" id="PTHR12969">
    <property type="entry name" value="NGD5/OSM-6/IFT52"/>
    <property type="match status" value="1"/>
</dbReference>
<dbReference type="Pfam" id="PF23355">
    <property type="entry name" value="IFT52_GIFT"/>
    <property type="match status" value="1"/>
</dbReference>
<reference evidence="2" key="1">
    <citation type="submission" date="2023-03" db="EMBL/GenBank/DDBJ databases">
        <authorList>
            <person name="Steffen K."/>
            <person name="Cardenas P."/>
        </authorList>
    </citation>
    <scope>NUCLEOTIDE SEQUENCE</scope>
</reference>
<dbReference type="GO" id="GO:0060271">
    <property type="term" value="P:cilium assembly"/>
    <property type="evidence" value="ECO:0007669"/>
    <property type="project" value="TreeGrafter"/>
</dbReference>
<comment type="caution">
    <text evidence="2">The sequence shown here is derived from an EMBL/GenBank/DDBJ whole genome shotgun (WGS) entry which is preliminary data.</text>
</comment>
<dbReference type="Proteomes" id="UP001174909">
    <property type="component" value="Unassembled WGS sequence"/>
</dbReference>
<dbReference type="EMBL" id="CASHTH010003325">
    <property type="protein sequence ID" value="CAI8043424.1"/>
    <property type="molecule type" value="Genomic_DNA"/>
</dbReference>
<evidence type="ECO:0000259" key="1">
    <source>
        <dbReference type="Pfam" id="PF23355"/>
    </source>
</evidence>
<accession>A0AA35T8S5</accession>
<dbReference type="InterPro" id="IPR055458">
    <property type="entry name" value="IFT52_GIFT"/>
</dbReference>
<protein>
    <submittedName>
        <fullName evidence="2">Intraflagellar transport protein 52 homolog</fullName>
    </submittedName>
</protein>
<keyword evidence="3" id="KW-1185">Reference proteome</keyword>
<dbReference type="AlphaFoldDB" id="A0AA35T8S5"/>
<organism evidence="2 3">
    <name type="scientific">Geodia barretti</name>
    <name type="common">Barrett's horny sponge</name>
    <dbReference type="NCBI Taxonomy" id="519541"/>
    <lineage>
        <taxon>Eukaryota</taxon>
        <taxon>Metazoa</taxon>
        <taxon>Porifera</taxon>
        <taxon>Demospongiae</taxon>
        <taxon>Heteroscleromorpha</taxon>
        <taxon>Tetractinellida</taxon>
        <taxon>Astrophorina</taxon>
        <taxon>Geodiidae</taxon>
        <taxon>Geodia</taxon>
    </lineage>
</organism>
<gene>
    <name evidence="2" type="ORF">GBAR_LOCUS24079</name>
</gene>
<dbReference type="InterPro" id="IPR039975">
    <property type="entry name" value="IFT52"/>
</dbReference>
<evidence type="ECO:0000313" key="3">
    <source>
        <dbReference type="Proteomes" id="UP001174909"/>
    </source>
</evidence>
<proteinExistence type="predicted"/>
<evidence type="ECO:0000313" key="2">
    <source>
        <dbReference type="EMBL" id="CAI8043424.1"/>
    </source>
</evidence>
<feature type="domain" description="IFT52 GIFT" evidence="1">
    <location>
        <begin position="19"/>
        <end position="122"/>
    </location>
</feature>
<dbReference type="GO" id="GO:0005929">
    <property type="term" value="C:cilium"/>
    <property type="evidence" value="ECO:0007669"/>
    <property type="project" value="TreeGrafter"/>
</dbReference>
<name>A0AA35T8S5_GEOBA</name>
<dbReference type="GO" id="GO:0005814">
    <property type="term" value="C:centriole"/>
    <property type="evidence" value="ECO:0007669"/>
    <property type="project" value="TreeGrafter"/>
</dbReference>
<sequence>MPDERSSPMATTAAVSQNILFSEAKKELFSPSSGYRSLQARLKAHWSVGVIRDEVTLEKVGGARMVVFGCPRDKFSVAEFTALRSYLEGGGSVVVMLGEGGETKLGTNVNFLLEEFGIALNSGIYMYMQWNLSNLGQKKVSICSLFQWSNCMQELFLGKEKVSLLERCPHFRG</sequence>
<dbReference type="PANTHER" id="PTHR12969:SF7">
    <property type="entry name" value="INTRAFLAGELLAR TRANSPORT PROTEIN 52 HOMOLOG"/>
    <property type="match status" value="1"/>
</dbReference>